<gene>
    <name evidence="1" type="ORF">HERILL_LOCUS15915</name>
</gene>
<protein>
    <submittedName>
        <fullName evidence="1">Uncharacterized protein</fullName>
    </submittedName>
</protein>
<proteinExistence type="predicted"/>
<reference evidence="1 2" key="1">
    <citation type="submission" date="2020-11" db="EMBL/GenBank/DDBJ databases">
        <authorList>
            <person name="Wallbank WR R."/>
            <person name="Pardo Diaz C."/>
            <person name="Kozak K."/>
            <person name="Martin S."/>
            <person name="Jiggins C."/>
            <person name="Moest M."/>
            <person name="Warren A I."/>
            <person name="Generalovic N T."/>
            <person name="Byers J.R.P. K."/>
            <person name="Montejo-Kovacevich G."/>
            <person name="Yen C E."/>
        </authorList>
    </citation>
    <scope>NUCLEOTIDE SEQUENCE [LARGE SCALE GENOMIC DNA]</scope>
</reference>
<name>A0A7R8V697_HERIL</name>
<accession>A0A7R8V697</accession>
<sequence length="135" mass="14560">MSDQERLLATIASIAAASQVTMEVADTAVDAFSKGMNFLSGAFMGDYERMTQGASGFLAATGKVAGKLLSVGDIVGNRLTDEQKEHLVQRIMKAVLRLDIPDIATLLPLLAIDSTVRNAVFKELKDFLRAMNLVK</sequence>
<dbReference type="InParanoid" id="A0A7R8V697"/>
<evidence type="ECO:0000313" key="1">
    <source>
        <dbReference type="EMBL" id="CAD7093641.1"/>
    </source>
</evidence>
<evidence type="ECO:0000313" key="2">
    <source>
        <dbReference type="Proteomes" id="UP000594454"/>
    </source>
</evidence>
<keyword evidence="2" id="KW-1185">Reference proteome</keyword>
<dbReference type="EMBL" id="LR899014">
    <property type="protein sequence ID" value="CAD7093641.1"/>
    <property type="molecule type" value="Genomic_DNA"/>
</dbReference>
<organism evidence="1 2">
    <name type="scientific">Hermetia illucens</name>
    <name type="common">Black soldier fly</name>
    <dbReference type="NCBI Taxonomy" id="343691"/>
    <lineage>
        <taxon>Eukaryota</taxon>
        <taxon>Metazoa</taxon>
        <taxon>Ecdysozoa</taxon>
        <taxon>Arthropoda</taxon>
        <taxon>Hexapoda</taxon>
        <taxon>Insecta</taxon>
        <taxon>Pterygota</taxon>
        <taxon>Neoptera</taxon>
        <taxon>Endopterygota</taxon>
        <taxon>Diptera</taxon>
        <taxon>Brachycera</taxon>
        <taxon>Stratiomyomorpha</taxon>
        <taxon>Stratiomyidae</taxon>
        <taxon>Hermetiinae</taxon>
        <taxon>Hermetia</taxon>
    </lineage>
</organism>
<dbReference type="Proteomes" id="UP000594454">
    <property type="component" value="Chromosome 6"/>
</dbReference>
<dbReference type="AlphaFoldDB" id="A0A7R8V697"/>